<gene>
    <name evidence="2" type="ORF">AAFF_G00035210</name>
</gene>
<evidence type="ECO:0000313" key="2">
    <source>
        <dbReference type="EMBL" id="KAJ8395065.1"/>
    </source>
</evidence>
<comment type="caution">
    <text evidence="2">The sequence shown here is derived from an EMBL/GenBank/DDBJ whole genome shotgun (WGS) entry which is preliminary data.</text>
</comment>
<dbReference type="EMBL" id="JAINUG010000119">
    <property type="protein sequence ID" value="KAJ8395065.1"/>
    <property type="molecule type" value="Genomic_DNA"/>
</dbReference>
<dbReference type="Proteomes" id="UP001221898">
    <property type="component" value="Unassembled WGS sequence"/>
</dbReference>
<feature type="region of interest" description="Disordered" evidence="1">
    <location>
        <begin position="96"/>
        <end position="140"/>
    </location>
</feature>
<keyword evidence="3" id="KW-1185">Reference proteome</keyword>
<accession>A0AAD7S2Z5</accession>
<evidence type="ECO:0000256" key="1">
    <source>
        <dbReference type="SAM" id="MobiDB-lite"/>
    </source>
</evidence>
<evidence type="ECO:0000313" key="3">
    <source>
        <dbReference type="Proteomes" id="UP001221898"/>
    </source>
</evidence>
<sequence>MGLPFPACSALQIPLPSRGSPSLSLTGTGLDLSLRWKETLPRKHGESEEEREPDIPCTVNQRNREIRTSAPGQSTLRAGLCVKGNESWRRRCHPLHPKTRLDRKGGSHCVIRHSDAEPKDGCRGGDDKPVDPLPFPHRHP</sequence>
<feature type="compositionally biased region" description="Basic and acidic residues" evidence="1">
    <location>
        <begin position="112"/>
        <end position="130"/>
    </location>
</feature>
<reference evidence="2" key="1">
    <citation type="journal article" date="2023" name="Science">
        <title>Genome structures resolve the early diversification of teleost fishes.</title>
        <authorList>
            <person name="Parey E."/>
            <person name="Louis A."/>
            <person name="Montfort J."/>
            <person name="Bouchez O."/>
            <person name="Roques C."/>
            <person name="Iampietro C."/>
            <person name="Lluch J."/>
            <person name="Castinel A."/>
            <person name="Donnadieu C."/>
            <person name="Desvignes T."/>
            <person name="Floi Bucao C."/>
            <person name="Jouanno E."/>
            <person name="Wen M."/>
            <person name="Mejri S."/>
            <person name="Dirks R."/>
            <person name="Jansen H."/>
            <person name="Henkel C."/>
            <person name="Chen W.J."/>
            <person name="Zahm M."/>
            <person name="Cabau C."/>
            <person name="Klopp C."/>
            <person name="Thompson A.W."/>
            <person name="Robinson-Rechavi M."/>
            <person name="Braasch I."/>
            <person name="Lecointre G."/>
            <person name="Bobe J."/>
            <person name="Postlethwait J.H."/>
            <person name="Berthelot C."/>
            <person name="Roest Crollius H."/>
            <person name="Guiguen Y."/>
        </authorList>
    </citation>
    <scope>NUCLEOTIDE SEQUENCE</scope>
    <source>
        <strain evidence="2">NC1722</strain>
    </source>
</reference>
<proteinExistence type="predicted"/>
<name>A0AAD7S2Z5_9TELE</name>
<feature type="compositionally biased region" description="Pro residues" evidence="1">
    <location>
        <begin position="131"/>
        <end position="140"/>
    </location>
</feature>
<feature type="region of interest" description="Disordered" evidence="1">
    <location>
        <begin position="40"/>
        <end position="78"/>
    </location>
</feature>
<organism evidence="2 3">
    <name type="scientific">Aldrovandia affinis</name>
    <dbReference type="NCBI Taxonomy" id="143900"/>
    <lineage>
        <taxon>Eukaryota</taxon>
        <taxon>Metazoa</taxon>
        <taxon>Chordata</taxon>
        <taxon>Craniata</taxon>
        <taxon>Vertebrata</taxon>
        <taxon>Euteleostomi</taxon>
        <taxon>Actinopterygii</taxon>
        <taxon>Neopterygii</taxon>
        <taxon>Teleostei</taxon>
        <taxon>Notacanthiformes</taxon>
        <taxon>Halosauridae</taxon>
        <taxon>Aldrovandia</taxon>
    </lineage>
</organism>
<protein>
    <submittedName>
        <fullName evidence="2">Uncharacterized protein</fullName>
    </submittedName>
</protein>
<dbReference type="AlphaFoldDB" id="A0AAD7S2Z5"/>